<reference evidence="3" key="1">
    <citation type="submission" date="2016-03" db="EMBL/GenBank/DDBJ databases">
        <title>Draft genome sequence of Rosellinia necatrix.</title>
        <authorList>
            <person name="Kanematsu S."/>
        </authorList>
    </citation>
    <scope>NUCLEOTIDE SEQUENCE [LARGE SCALE GENOMIC DNA]</scope>
    <source>
        <strain evidence="3">W97</strain>
    </source>
</reference>
<feature type="compositionally biased region" description="Low complexity" evidence="1">
    <location>
        <begin position="385"/>
        <end position="422"/>
    </location>
</feature>
<keyword evidence="2" id="KW-0472">Membrane</keyword>
<dbReference type="OrthoDB" id="4779880at2759"/>
<keyword evidence="4" id="KW-1185">Reference proteome</keyword>
<dbReference type="Proteomes" id="UP000054516">
    <property type="component" value="Unassembled WGS sequence"/>
</dbReference>
<name>A0A1W2TAE7_ROSNE</name>
<feature type="region of interest" description="Disordered" evidence="1">
    <location>
        <begin position="372"/>
        <end position="470"/>
    </location>
</feature>
<evidence type="ECO:0000256" key="1">
    <source>
        <dbReference type="SAM" id="MobiDB-lite"/>
    </source>
</evidence>
<feature type="compositionally biased region" description="Low complexity" evidence="1">
    <location>
        <begin position="623"/>
        <end position="647"/>
    </location>
</feature>
<feature type="transmembrane region" description="Helical" evidence="2">
    <location>
        <begin position="30"/>
        <end position="53"/>
    </location>
</feature>
<feature type="compositionally biased region" description="Low complexity" evidence="1">
    <location>
        <begin position="329"/>
        <end position="350"/>
    </location>
</feature>
<keyword evidence="2" id="KW-0812">Transmembrane</keyword>
<dbReference type="AlphaFoldDB" id="A0A1W2TAE7"/>
<organism evidence="3">
    <name type="scientific">Rosellinia necatrix</name>
    <name type="common">White root-rot fungus</name>
    <dbReference type="NCBI Taxonomy" id="77044"/>
    <lineage>
        <taxon>Eukaryota</taxon>
        <taxon>Fungi</taxon>
        <taxon>Dikarya</taxon>
        <taxon>Ascomycota</taxon>
        <taxon>Pezizomycotina</taxon>
        <taxon>Sordariomycetes</taxon>
        <taxon>Xylariomycetidae</taxon>
        <taxon>Xylariales</taxon>
        <taxon>Xylariaceae</taxon>
        <taxon>Rosellinia</taxon>
    </lineage>
</organism>
<sequence length="732" mass="78372">MMQVVRDTGKSLDEIIANMAASNKAYDHKLVIGVGVSFGCAVALVLGTCAYCAKRDRNRRAAVHDEESSVVEDISLNEILRSQENAAAEPPVDAVPPRQELNERNRALRSHPPSQTDLNIAQNALNSSTSRHENIPALPVALRGGQEQHLQTFSRSNLQADDTRRHGIVYVTDDDLPMIQCPDLSKSQHTEHRMSTIDENTAKGAESEQEMMPLSEVPSGSGIMDAHGSETGAKTTEDETKPEGDSHELGAGTDQGDHQVRGDGHDKDIQGEAEEQPVATYPSLAGEGQGSRDSRCLSWSDESYDPRDPRYDVAGAIQKYGKGKLNLKQSQAEQSTQETGESSSTQQVSQPATGVDPRYACLQREYTELSLVPQPLTLSQEKTAEGQSTQEAATATASASASASTSAPAGEAIATIAPAARASDNDDDEDLPPSPTIRRERLSSFSIEGWPRGGGDEPAGSPTSSIDRDMAWYRAPPAEVIERSRRARAAQLWDEEAHRLIAQQAMERGRRLPEDAIADRVRRMRERSDQFRLPSTIYTPPAAAAAAAAAASQTQQQHQGAGGPATTPTAVAMTTPTPAGGRGPSQPPRSRRHPVSARAAFPEVPSRSSSASARRGDMRPVASSSYSSSSRPISMYNSSSSAAAQASHPPPRRPARPATMYAASAARSLADRPGVVREEPAYASSQTLPLPMHDTSASLTVEHGSRPGSPARAPLTRSDADPDLSRWCGVWT</sequence>
<feature type="compositionally biased region" description="Basic and acidic residues" evidence="1">
    <location>
        <begin position="235"/>
        <end position="248"/>
    </location>
</feature>
<evidence type="ECO:0000313" key="4">
    <source>
        <dbReference type="Proteomes" id="UP000054516"/>
    </source>
</evidence>
<protein>
    <submittedName>
        <fullName evidence="3">Uncharacterized protein</fullName>
    </submittedName>
</protein>
<dbReference type="EMBL" id="DF977585">
    <property type="protein sequence ID" value="GAP82348.2"/>
    <property type="molecule type" value="Genomic_DNA"/>
</dbReference>
<evidence type="ECO:0000256" key="2">
    <source>
        <dbReference type="SAM" id="Phobius"/>
    </source>
</evidence>
<keyword evidence="2" id="KW-1133">Transmembrane helix</keyword>
<accession>A0A1W2TAE7</accession>
<feature type="region of interest" description="Disordered" evidence="1">
    <location>
        <begin position="523"/>
        <end position="720"/>
    </location>
</feature>
<proteinExistence type="predicted"/>
<feature type="region of interest" description="Disordered" evidence="1">
    <location>
        <begin position="201"/>
        <end position="356"/>
    </location>
</feature>
<feature type="compositionally biased region" description="Basic and acidic residues" evidence="1">
    <location>
        <begin position="255"/>
        <end position="270"/>
    </location>
</feature>
<evidence type="ECO:0000313" key="3">
    <source>
        <dbReference type="EMBL" id="GAP82348.2"/>
    </source>
</evidence>
<gene>
    <name evidence="3" type="ORF">SAMD00023353_14000020</name>
</gene>
<feature type="compositionally biased region" description="Low complexity" evidence="1">
    <location>
        <begin position="539"/>
        <end position="579"/>
    </location>
</feature>